<evidence type="ECO:0000313" key="4">
    <source>
        <dbReference type="Proteomes" id="UP001633002"/>
    </source>
</evidence>
<feature type="compositionally biased region" description="Polar residues" evidence="1">
    <location>
        <begin position="139"/>
        <end position="151"/>
    </location>
</feature>
<name>A0ABD3GD61_9MARC</name>
<comment type="caution">
    <text evidence="3">The sequence shown here is derived from an EMBL/GenBank/DDBJ whole genome shotgun (WGS) entry which is preliminary data.</text>
</comment>
<dbReference type="Proteomes" id="UP001633002">
    <property type="component" value="Unassembled WGS sequence"/>
</dbReference>
<gene>
    <name evidence="3" type="ORF">R1sor_026460</name>
</gene>
<evidence type="ECO:0000256" key="1">
    <source>
        <dbReference type="SAM" id="MobiDB-lite"/>
    </source>
</evidence>
<organism evidence="3 4">
    <name type="scientific">Riccia sorocarpa</name>
    <dbReference type="NCBI Taxonomy" id="122646"/>
    <lineage>
        <taxon>Eukaryota</taxon>
        <taxon>Viridiplantae</taxon>
        <taxon>Streptophyta</taxon>
        <taxon>Embryophyta</taxon>
        <taxon>Marchantiophyta</taxon>
        <taxon>Marchantiopsida</taxon>
        <taxon>Marchantiidae</taxon>
        <taxon>Marchantiales</taxon>
        <taxon>Ricciaceae</taxon>
        <taxon>Riccia</taxon>
    </lineage>
</organism>
<proteinExistence type="predicted"/>
<dbReference type="PANTHER" id="PTHR31307">
    <property type="entry name" value="TRIHELIX TRANSCRIPTION FACTOR ASIL2"/>
    <property type="match status" value="1"/>
</dbReference>
<evidence type="ECO:0000313" key="3">
    <source>
        <dbReference type="EMBL" id="KAL3676512.1"/>
    </source>
</evidence>
<feature type="region of interest" description="Disordered" evidence="1">
    <location>
        <begin position="132"/>
        <end position="154"/>
    </location>
</feature>
<accession>A0ABD3GD61</accession>
<dbReference type="EMBL" id="JBJQOH010000008">
    <property type="protein sequence ID" value="KAL3676512.1"/>
    <property type="molecule type" value="Genomic_DNA"/>
</dbReference>
<dbReference type="InterPro" id="IPR044822">
    <property type="entry name" value="Myb_DNA-bind_4"/>
</dbReference>
<evidence type="ECO:0000259" key="2">
    <source>
        <dbReference type="Pfam" id="PF13837"/>
    </source>
</evidence>
<sequence length="272" mass="30493">MDSRCCRGFLTEYTQIKIHHLQGGNLGKRHWLQIVANLNKIGRGRRFTVEQVKNKRDLLRKQFKAEQARMSKSGSGHSEWEYYDLMYDLMDKGPSAIGIPNAHDNGQTSRQNRTTEGMNTPVRSHLTAALNHTPPLGTPSPNMNAGRSTEPSGIRGAVDRMVNRIVGEDNPSADDAALPVGVSGRAVKKTKSASNSQNDRMAVAVEHYTTALIESKKRKAETDERRTAILEELMLLKRRDVSRETNSTTRQLLYWFLIDQVVHHLVPQGGNP</sequence>
<protein>
    <recommendedName>
        <fullName evidence="2">Myb/SANT-like DNA-binding domain-containing protein</fullName>
    </recommendedName>
</protein>
<dbReference type="AlphaFoldDB" id="A0ABD3GD61"/>
<reference evidence="3 4" key="1">
    <citation type="submission" date="2024-09" db="EMBL/GenBank/DDBJ databases">
        <title>Chromosome-scale assembly of Riccia sorocarpa.</title>
        <authorList>
            <person name="Paukszto L."/>
        </authorList>
    </citation>
    <scope>NUCLEOTIDE SEQUENCE [LARGE SCALE GENOMIC DNA]</scope>
    <source>
        <strain evidence="3">LP-2024</strain>
        <tissue evidence="3">Aerial parts of the thallus</tissue>
    </source>
</reference>
<dbReference type="PANTHER" id="PTHR31307:SF4">
    <property type="entry name" value="TRIHELIX TRANSCRIPTION FACTOR ASIL2"/>
    <property type="match status" value="1"/>
</dbReference>
<feature type="domain" description="Myb/SANT-like DNA-binding" evidence="2">
    <location>
        <begin position="22"/>
        <end position="87"/>
    </location>
</feature>
<dbReference type="InterPro" id="IPR044823">
    <property type="entry name" value="ASIL1/2-like"/>
</dbReference>
<keyword evidence="4" id="KW-1185">Reference proteome</keyword>
<dbReference type="Pfam" id="PF13837">
    <property type="entry name" value="Myb_DNA-bind_4"/>
    <property type="match status" value="1"/>
</dbReference>